<dbReference type="OrthoDB" id="2237583at2759"/>
<dbReference type="EMBL" id="MCGE01000005">
    <property type="protein sequence ID" value="ORZ21451.1"/>
    <property type="molecule type" value="Genomic_DNA"/>
</dbReference>
<sequence length="110" mass="12411">MPKYNKGTKGSSKPYSRSESRSSISKSTTGADSKKKKPITKSEKVKNADITNQLDNLMDDLSSQLTKPKREKKGSSKDKSLNQKQLEEEQQRYEQTQNDMDDALGLLQNL</sequence>
<dbReference type="AlphaFoldDB" id="A0A1X2ISF1"/>
<feature type="compositionally biased region" description="Basic and acidic residues" evidence="1">
    <location>
        <begin position="73"/>
        <end position="92"/>
    </location>
</feature>
<reference evidence="2 3" key="1">
    <citation type="submission" date="2016-07" db="EMBL/GenBank/DDBJ databases">
        <title>Pervasive Adenine N6-methylation of Active Genes in Fungi.</title>
        <authorList>
            <consortium name="DOE Joint Genome Institute"/>
            <person name="Mondo S.J."/>
            <person name="Dannebaum R.O."/>
            <person name="Kuo R.C."/>
            <person name="Labutti K."/>
            <person name="Haridas S."/>
            <person name="Kuo A."/>
            <person name="Salamov A."/>
            <person name="Ahrendt S.R."/>
            <person name="Lipzen A."/>
            <person name="Sullivan W."/>
            <person name="Andreopoulos W.B."/>
            <person name="Clum A."/>
            <person name="Lindquist E."/>
            <person name="Daum C."/>
            <person name="Ramamoorthy G.K."/>
            <person name="Gryganskyi A."/>
            <person name="Culley D."/>
            <person name="Magnuson J.K."/>
            <person name="James T.Y."/>
            <person name="O'Malley M.A."/>
            <person name="Stajich J.E."/>
            <person name="Spatafora J.W."/>
            <person name="Visel A."/>
            <person name="Grigoriev I.V."/>
        </authorList>
    </citation>
    <scope>NUCLEOTIDE SEQUENCE [LARGE SCALE GENOMIC DNA]</scope>
    <source>
        <strain evidence="2 3">NRRL 1336</strain>
    </source>
</reference>
<feature type="region of interest" description="Disordered" evidence="1">
    <location>
        <begin position="1"/>
        <end position="110"/>
    </location>
</feature>
<keyword evidence="3" id="KW-1185">Reference proteome</keyword>
<gene>
    <name evidence="2" type="ORF">BCR42DRAFT_193494</name>
</gene>
<name>A0A1X2ISF1_9FUNG</name>
<comment type="caution">
    <text evidence="2">The sequence shown here is derived from an EMBL/GenBank/DDBJ whole genome shotgun (WGS) entry which is preliminary data.</text>
</comment>
<dbReference type="Proteomes" id="UP000193560">
    <property type="component" value="Unassembled WGS sequence"/>
</dbReference>
<proteinExistence type="predicted"/>
<accession>A0A1X2ISF1</accession>
<evidence type="ECO:0000256" key="1">
    <source>
        <dbReference type="SAM" id="MobiDB-lite"/>
    </source>
</evidence>
<evidence type="ECO:0000313" key="3">
    <source>
        <dbReference type="Proteomes" id="UP000193560"/>
    </source>
</evidence>
<feature type="compositionally biased region" description="Low complexity" evidence="1">
    <location>
        <begin position="11"/>
        <end position="27"/>
    </location>
</feature>
<evidence type="ECO:0000313" key="2">
    <source>
        <dbReference type="EMBL" id="ORZ21451.1"/>
    </source>
</evidence>
<protein>
    <submittedName>
        <fullName evidence="2">Uncharacterized protein</fullName>
    </submittedName>
</protein>
<feature type="compositionally biased region" description="Polar residues" evidence="1">
    <location>
        <begin position="49"/>
        <end position="66"/>
    </location>
</feature>
<organism evidence="2 3">
    <name type="scientific">Absidia repens</name>
    <dbReference type="NCBI Taxonomy" id="90262"/>
    <lineage>
        <taxon>Eukaryota</taxon>
        <taxon>Fungi</taxon>
        <taxon>Fungi incertae sedis</taxon>
        <taxon>Mucoromycota</taxon>
        <taxon>Mucoromycotina</taxon>
        <taxon>Mucoromycetes</taxon>
        <taxon>Mucorales</taxon>
        <taxon>Cunninghamellaceae</taxon>
        <taxon>Absidia</taxon>
    </lineage>
</organism>